<dbReference type="SUPFAM" id="SSF46785">
    <property type="entry name" value="Winged helix' DNA-binding domain"/>
    <property type="match status" value="1"/>
</dbReference>
<dbReference type="Gene3D" id="1.10.10.10">
    <property type="entry name" value="Winged helix-like DNA-binding domain superfamily/Winged helix DNA-binding domain"/>
    <property type="match status" value="1"/>
</dbReference>
<dbReference type="PANTHER" id="PTHR43132:SF2">
    <property type="entry name" value="ARSENICAL RESISTANCE OPERON REPRESSOR ARSR-RELATED"/>
    <property type="match status" value="1"/>
</dbReference>
<proteinExistence type="predicted"/>
<dbReference type="GO" id="GO:0003700">
    <property type="term" value="F:DNA-binding transcription factor activity"/>
    <property type="evidence" value="ECO:0007669"/>
    <property type="project" value="InterPro"/>
</dbReference>
<keyword evidence="2" id="KW-0238">DNA-binding</keyword>
<dbReference type="InterPro" id="IPR051011">
    <property type="entry name" value="Metal_resp_trans_reg"/>
</dbReference>
<reference evidence="5" key="1">
    <citation type="journal article" date="2020" name="mSystems">
        <title>Genome- and Community-Level Interaction Insights into Carbon Utilization and Element Cycling Functions of Hydrothermarchaeota in Hydrothermal Sediment.</title>
        <authorList>
            <person name="Zhou Z."/>
            <person name="Liu Y."/>
            <person name="Xu W."/>
            <person name="Pan J."/>
            <person name="Luo Z.H."/>
            <person name="Li M."/>
        </authorList>
    </citation>
    <scope>NUCLEOTIDE SEQUENCE [LARGE SCALE GENOMIC DNA]</scope>
    <source>
        <strain evidence="5">SpSt-114</strain>
    </source>
</reference>
<organism evidence="5">
    <name type="scientific">Thermocrinis ruber</name>
    <dbReference type="NCBI Taxonomy" id="75906"/>
    <lineage>
        <taxon>Bacteria</taxon>
        <taxon>Pseudomonadati</taxon>
        <taxon>Aquificota</taxon>
        <taxon>Aquificia</taxon>
        <taxon>Aquificales</taxon>
        <taxon>Aquificaceae</taxon>
        <taxon>Thermocrinis</taxon>
    </lineage>
</organism>
<dbReference type="InterPro" id="IPR001845">
    <property type="entry name" value="HTH_ArsR_DNA-bd_dom"/>
</dbReference>
<dbReference type="Pfam" id="PF01022">
    <property type="entry name" value="HTH_5"/>
    <property type="match status" value="1"/>
</dbReference>
<evidence type="ECO:0000256" key="1">
    <source>
        <dbReference type="ARBA" id="ARBA00023015"/>
    </source>
</evidence>
<gene>
    <name evidence="5" type="ORF">ENN04_01695</name>
</gene>
<dbReference type="PRINTS" id="PR00778">
    <property type="entry name" value="HTHARSR"/>
</dbReference>
<comment type="caution">
    <text evidence="5">The sequence shown here is derived from an EMBL/GenBank/DDBJ whole genome shotgun (WGS) entry which is preliminary data.</text>
</comment>
<dbReference type="InterPro" id="IPR011991">
    <property type="entry name" value="ArsR-like_HTH"/>
</dbReference>
<keyword evidence="1" id="KW-0805">Transcription regulation</keyword>
<evidence type="ECO:0000256" key="2">
    <source>
        <dbReference type="ARBA" id="ARBA00023125"/>
    </source>
</evidence>
<protein>
    <submittedName>
        <fullName evidence="5">ArsR family transcriptional regulator</fullName>
    </submittedName>
</protein>
<dbReference type="InterPro" id="IPR036388">
    <property type="entry name" value="WH-like_DNA-bd_sf"/>
</dbReference>
<feature type="domain" description="HTH arsR-type" evidence="4">
    <location>
        <begin position="4"/>
        <end position="98"/>
    </location>
</feature>
<evidence type="ECO:0000256" key="3">
    <source>
        <dbReference type="ARBA" id="ARBA00023163"/>
    </source>
</evidence>
<dbReference type="SMART" id="SM00418">
    <property type="entry name" value="HTH_ARSR"/>
    <property type="match status" value="1"/>
</dbReference>
<dbReference type="PANTHER" id="PTHR43132">
    <property type="entry name" value="ARSENICAL RESISTANCE OPERON REPRESSOR ARSR-RELATED"/>
    <property type="match status" value="1"/>
</dbReference>
<dbReference type="GO" id="GO:0003677">
    <property type="term" value="F:DNA binding"/>
    <property type="evidence" value="ECO:0007669"/>
    <property type="project" value="UniProtKB-KW"/>
</dbReference>
<dbReference type="CDD" id="cd00090">
    <property type="entry name" value="HTH_ARSR"/>
    <property type="match status" value="1"/>
</dbReference>
<dbReference type="AlphaFoldDB" id="A0A7C5WY42"/>
<sequence length="103" mass="11895">MEHLSEELLEEWAELLKALAHPIRLRILAALIEDRQCVKNLTELLKISQPNVSQHLGILRNKGIVGCKRDGSVVCYYIKDERALKIYEILSKEVTKWQETSSH</sequence>
<keyword evidence="3" id="KW-0804">Transcription</keyword>
<evidence type="ECO:0000313" key="5">
    <source>
        <dbReference type="EMBL" id="HHO73332.1"/>
    </source>
</evidence>
<dbReference type="PROSITE" id="PS50987">
    <property type="entry name" value="HTH_ARSR_2"/>
    <property type="match status" value="1"/>
</dbReference>
<name>A0A7C5WY42_9AQUI</name>
<evidence type="ECO:0000259" key="4">
    <source>
        <dbReference type="PROSITE" id="PS50987"/>
    </source>
</evidence>
<accession>A0A7C5WY42</accession>
<dbReference type="EMBL" id="DSAC01000022">
    <property type="protein sequence ID" value="HHO73332.1"/>
    <property type="molecule type" value="Genomic_DNA"/>
</dbReference>
<dbReference type="NCBIfam" id="NF033788">
    <property type="entry name" value="HTH_metalloreg"/>
    <property type="match status" value="1"/>
</dbReference>
<dbReference type="InterPro" id="IPR036390">
    <property type="entry name" value="WH_DNA-bd_sf"/>
</dbReference>